<protein>
    <submittedName>
        <fullName evidence="1">Uncharacterized protein</fullName>
    </submittedName>
</protein>
<name>A0ACC0BNN0_CATRO</name>
<proteinExistence type="predicted"/>
<comment type="caution">
    <text evidence="1">The sequence shown here is derived from an EMBL/GenBank/DDBJ whole genome shotgun (WGS) entry which is preliminary data.</text>
</comment>
<organism evidence="1 2">
    <name type="scientific">Catharanthus roseus</name>
    <name type="common">Madagascar periwinkle</name>
    <name type="synonym">Vinca rosea</name>
    <dbReference type="NCBI Taxonomy" id="4058"/>
    <lineage>
        <taxon>Eukaryota</taxon>
        <taxon>Viridiplantae</taxon>
        <taxon>Streptophyta</taxon>
        <taxon>Embryophyta</taxon>
        <taxon>Tracheophyta</taxon>
        <taxon>Spermatophyta</taxon>
        <taxon>Magnoliopsida</taxon>
        <taxon>eudicotyledons</taxon>
        <taxon>Gunneridae</taxon>
        <taxon>Pentapetalae</taxon>
        <taxon>asterids</taxon>
        <taxon>lamiids</taxon>
        <taxon>Gentianales</taxon>
        <taxon>Apocynaceae</taxon>
        <taxon>Rauvolfioideae</taxon>
        <taxon>Vinceae</taxon>
        <taxon>Catharanthinae</taxon>
        <taxon>Catharanthus</taxon>
    </lineage>
</organism>
<evidence type="ECO:0000313" key="2">
    <source>
        <dbReference type="Proteomes" id="UP001060085"/>
    </source>
</evidence>
<keyword evidence="2" id="KW-1185">Reference proteome</keyword>
<dbReference type="EMBL" id="CM044703">
    <property type="protein sequence ID" value="KAI5674207.1"/>
    <property type="molecule type" value="Genomic_DNA"/>
</dbReference>
<sequence>MPSKNSKQASQKTSKFKTTNSGSSSELRVSIIHPKFDTTFGGGEPPIQYDVNEGADRVWYCWRVRPNTVLRLTPYHALRWGYFLVGWVRRGSPARIVQGGLVVPKGTQVPYLIAVDLAKGYGVSQVVSWLYKVSRLGHRWIYKDGTIIRGSAGSRPSSSYSLREIHLERPSLAVVDILDSDSETIDGPTSIEMDIEEDPNEPTIGSAMDTAGWIKNVLRVEMSEEPSIEPTSGIPASPTSLSKGSTSDLPISLLLAEIARSCFPVPCLSLEQGLQAVESQIVALQAELARTSRCFHSFRQARQLETARVDRLAVEVAQMRGTLEAQQYSMS</sequence>
<dbReference type="Proteomes" id="UP001060085">
    <property type="component" value="Linkage Group LG03"/>
</dbReference>
<reference evidence="2" key="1">
    <citation type="journal article" date="2023" name="Nat. Plants">
        <title>Single-cell RNA sequencing provides a high-resolution roadmap for understanding the multicellular compartmentation of specialized metabolism.</title>
        <authorList>
            <person name="Sun S."/>
            <person name="Shen X."/>
            <person name="Li Y."/>
            <person name="Li Y."/>
            <person name="Wang S."/>
            <person name="Li R."/>
            <person name="Zhang H."/>
            <person name="Shen G."/>
            <person name="Guo B."/>
            <person name="Wei J."/>
            <person name="Xu J."/>
            <person name="St-Pierre B."/>
            <person name="Chen S."/>
            <person name="Sun C."/>
        </authorList>
    </citation>
    <scope>NUCLEOTIDE SEQUENCE [LARGE SCALE GENOMIC DNA]</scope>
</reference>
<accession>A0ACC0BNN0</accession>
<gene>
    <name evidence="1" type="ORF">M9H77_14571</name>
</gene>
<evidence type="ECO:0000313" key="1">
    <source>
        <dbReference type="EMBL" id="KAI5674207.1"/>
    </source>
</evidence>